<feature type="region of interest" description="Disordered" evidence="1">
    <location>
        <begin position="60"/>
        <end position="93"/>
    </location>
</feature>
<protein>
    <submittedName>
        <fullName evidence="2">Uncharacterized protein</fullName>
    </submittedName>
</protein>
<reference evidence="2 3" key="2">
    <citation type="submission" date="2018-05" db="EMBL/GenBank/DDBJ databases">
        <authorList>
            <person name="Lanie J.A."/>
            <person name="Ng W.-L."/>
            <person name="Kazmierczak K.M."/>
            <person name="Andrzejewski T.M."/>
            <person name="Davidsen T.M."/>
            <person name="Wayne K.J."/>
            <person name="Tettelin H."/>
            <person name="Glass J.I."/>
            <person name="Rusch D."/>
            <person name="Podicherti R."/>
            <person name="Tsui H.-C.T."/>
            <person name="Winkler M.E."/>
        </authorList>
    </citation>
    <scope>NUCLEOTIDE SEQUENCE [LARGE SCALE GENOMIC DNA]</scope>
    <source>
        <strain evidence="2 3">YBY</strain>
    </source>
</reference>
<proteinExistence type="predicted"/>
<evidence type="ECO:0000256" key="1">
    <source>
        <dbReference type="SAM" id="MobiDB-lite"/>
    </source>
</evidence>
<accession>A0A2U2BEZ1</accession>
<reference evidence="2 3" key="1">
    <citation type="submission" date="2018-05" db="EMBL/GenBank/DDBJ databases">
        <title>Genome Sequence of an Efficient Indole-Degrading Bacterium, Alcaligenes sp.YBY.</title>
        <authorList>
            <person name="Yang B."/>
        </authorList>
    </citation>
    <scope>NUCLEOTIDE SEQUENCE [LARGE SCALE GENOMIC DNA]</scope>
    <source>
        <strain evidence="2 3">YBY</strain>
    </source>
</reference>
<gene>
    <name evidence="2" type="ORF">DF183_19675</name>
</gene>
<dbReference type="AlphaFoldDB" id="A0A2U2BEZ1"/>
<dbReference type="EMBL" id="QEXO01000006">
    <property type="protein sequence ID" value="PWE12547.1"/>
    <property type="molecule type" value="Genomic_DNA"/>
</dbReference>
<evidence type="ECO:0000313" key="3">
    <source>
        <dbReference type="Proteomes" id="UP000245216"/>
    </source>
</evidence>
<dbReference type="Proteomes" id="UP000245216">
    <property type="component" value="Unassembled WGS sequence"/>
</dbReference>
<evidence type="ECO:0000313" key="2">
    <source>
        <dbReference type="EMBL" id="PWE12547.1"/>
    </source>
</evidence>
<comment type="caution">
    <text evidence="2">The sequence shown here is derived from an EMBL/GenBank/DDBJ whole genome shotgun (WGS) entry which is preliminary data.</text>
</comment>
<feature type="compositionally biased region" description="Basic and acidic residues" evidence="1">
    <location>
        <begin position="60"/>
        <end position="69"/>
    </location>
</feature>
<name>A0A2U2BEZ1_ALCFA</name>
<sequence>MPSKIEHYAGLLAARGPGTGCWGESDDLPQSESPSGMQAVCCLSPTFVIGPGDQSLGEFRLRPDGDFDKGTGASRRQVVRPDTLSRGFEWRPT</sequence>
<organism evidence="2 3">
    <name type="scientific">Alcaligenes faecalis</name>
    <dbReference type="NCBI Taxonomy" id="511"/>
    <lineage>
        <taxon>Bacteria</taxon>
        <taxon>Pseudomonadati</taxon>
        <taxon>Pseudomonadota</taxon>
        <taxon>Betaproteobacteria</taxon>
        <taxon>Burkholderiales</taxon>
        <taxon>Alcaligenaceae</taxon>
        <taxon>Alcaligenes</taxon>
    </lineage>
</organism>